<dbReference type="Proteomes" id="UP000198508">
    <property type="component" value="Unassembled WGS sequence"/>
</dbReference>
<evidence type="ECO:0000256" key="3">
    <source>
        <dbReference type="ARBA" id="ARBA00022448"/>
    </source>
</evidence>
<dbReference type="Pfam" id="PF00474">
    <property type="entry name" value="SSF"/>
    <property type="match status" value="1"/>
</dbReference>
<keyword evidence="4" id="KW-1003">Cell membrane</keyword>
<sequence>MQINASTRMLTLVIFIIYSVLLLGVGFYYRQKSKKETSGDFSKNFFSGGRAMGPLVVGMMLGASVCSSGTFIGGPATGTKEGLVWTVCIYASVFMNFVILGIAGKKIGIIARRTNAVSYVSLLKNRYNDNKGVTILGALAIIGFLIPYCSSQLVGGARLIETMIGIPYLWGLGIFALIILIYTIFGGIKGVSVSTVIQGFIMTFATLLLIFGVVGYIRSDSGSMAAAWQNLAASDHKMIMSPKQWSIPVMFSYIWLVGITYVGLPHAVQGALTYKDTKSLHGAILVGVVFVTFWQGIMTFMGPAARLMNIVPEVADQTTPVIAMTVLPPWLAGVIIAGAVGAIQSTIAAMLIVISSSAVNDIYANYVRPEAGPDQMKKMTQITTTLVLLAIFLFSIKPPAFLQMLINFAVGGMETIFFGPMLLGLFWKRANEQGALSGMVVGAVCYYLFSYPLKAMISGMQPVLPASLIALAVMVAVSLATPKPPKGVIMTWFGRKYPKDGMAS</sequence>
<dbReference type="InterPro" id="IPR038377">
    <property type="entry name" value="Na/Glc_symporter_sf"/>
</dbReference>
<dbReference type="PROSITE" id="PS50283">
    <property type="entry name" value="NA_SOLUT_SYMP_3"/>
    <property type="match status" value="1"/>
</dbReference>
<evidence type="ECO:0000256" key="1">
    <source>
        <dbReference type="ARBA" id="ARBA00004141"/>
    </source>
</evidence>
<feature type="transmembrane region" description="Helical" evidence="9">
    <location>
        <begin position="330"/>
        <end position="359"/>
    </location>
</feature>
<feature type="transmembrane region" description="Helical" evidence="9">
    <location>
        <begin position="402"/>
        <end position="427"/>
    </location>
</feature>
<gene>
    <name evidence="10" type="ORF">SAMN05216313_101374</name>
</gene>
<feature type="transmembrane region" description="Helical" evidence="9">
    <location>
        <begin position="434"/>
        <end position="451"/>
    </location>
</feature>
<keyword evidence="6 9" id="KW-1133">Transmembrane helix</keyword>
<dbReference type="GO" id="GO:0036376">
    <property type="term" value="P:sodium ion export across plasma membrane"/>
    <property type="evidence" value="ECO:0007669"/>
    <property type="project" value="InterPro"/>
</dbReference>
<evidence type="ECO:0000256" key="8">
    <source>
        <dbReference type="RuleBase" id="RU362091"/>
    </source>
</evidence>
<evidence type="ECO:0000256" key="6">
    <source>
        <dbReference type="ARBA" id="ARBA00022989"/>
    </source>
</evidence>
<comment type="subcellular location">
    <subcellularLocation>
        <location evidence="1">Membrane</location>
        <topology evidence="1">Multi-pass membrane protein</topology>
    </subcellularLocation>
</comment>
<dbReference type="RefSeq" id="WP_092360605.1">
    <property type="nucleotide sequence ID" value="NZ_CATZMQ010000010.1"/>
</dbReference>
<dbReference type="GO" id="GO:0015081">
    <property type="term" value="F:sodium ion transmembrane transporter activity"/>
    <property type="evidence" value="ECO:0007669"/>
    <property type="project" value="InterPro"/>
</dbReference>
<dbReference type="PANTHER" id="PTHR48086">
    <property type="entry name" value="SODIUM/PROLINE SYMPORTER-RELATED"/>
    <property type="match status" value="1"/>
</dbReference>
<dbReference type="GO" id="GO:0005886">
    <property type="term" value="C:plasma membrane"/>
    <property type="evidence" value="ECO:0007669"/>
    <property type="project" value="TreeGrafter"/>
</dbReference>
<dbReference type="InterPro" id="IPR001734">
    <property type="entry name" value="Na/solute_symporter"/>
</dbReference>
<dbReference type="EMBL" id="FOIM01000001">
    <property type="protein sequence ID" value="SET02448.1"/>
    <property type="molecule type" value="Genomic_DNA"/>
</dbReference>
<evidence type="ECO:0000256" key="4">
    <source>
        <dbReference type="ARBA" id="ARBA00022475"/>
    </source>
</evidence>
<dbReference type="PROSITE" id="PS00457">
    <property type="entry name" value="NA_SOLUT_SYMP_2"/>
    <property type="match status" value="1"/>
</dbReference>
<feature type="transmembrane region" description="Helical" evidence="9">
    <location>
        <begin position="83"/>
        <end position="103"/>
    </location>
</feature>
<dbReference type="InterPro" id="IPR050277">
    <property type="entry name" value="Sodium:Solute_Symporter"/>
</dbReference>
<evidence type="ECO:0000313" key="11">
    <source>
        <dbReference type="Proteomes" id="UP000198508"/>
    </source>
</evidence>
<protein>
    <submittedName>
        <fullName evidence="10">Sodium/pantothenate symporter</fullName>
    </submittedName>
</protein>
<dbReference type="Gene3D" id="1.20.1730.10">
    <property type="entry name" value="Sodium/glucose cotransporter"/>
    <property type="match status" value="1"/>
</dbReference>
<feature type="transmembrane region" description="Helical" evidence="9">
    <location>
        <begin position="133"/>
        <end position="154"/>
    </location>
</feature>
<reference evidence="11" key="1">
    <citation type="submission" date="2016-10" db="EMBL/GenBank/DDBJ databases">
        <authorList>
            <person name="Varghese N."/>
            <person name="Submissions S."/>
        </authorList>
    </citation>
    <scope>NUCLEOTIDE SEQUENCE [LARGE SCALE GENOMIC DNA]</scope>
    <source>
        <strain evidence="11">NLAE-zl-G277</strain>
    </source>
</reference>
<feature type="transmembrane region" description="Helical" evidence="9">
    <location>
        <begin position="280"/>
        <end position="301"/>
    </location>
</feature>
<dbReference type="GeneID" id="93280069"/>
<dbReference type="PANTHER" id="PTHR48086:SF4">
    <property type="entry name" value="SODIUM_PANTOTHENATE SYMPORTER"/>
    <property type="match status" value="1"/>
</dbReference>
<dbReference type="CDD" id="cd10327">
    <property type="entry name" value="SLC5sbd_PanF"/>
    <property type="match status" value="1"/>
</dbReference>
<evidence type="ECO:0000256" key="2">
    <source>
        <dbReference type="ARBA" id="ARBA00006434"/>
    </source>
</evidence>
<dbReference type="InterPro" id="IPR011849">
    <property type="entry name" value="Na/pantothenate_symporter"/>
</dbReference>
<keyword evidence="7 9" id="KW-0472">Membrane</keyword>
<proteinExistence type="inferred from homology"/>
<organism evidence="10 11">
    <name type="scientific">Enterocloster lavalensis</name>
    <dbReference type="NCBI Taxonomy" id="460384"/>
    <lineage>
        <taxon>Bacteria</taxon>
        <taxon>Bacillati</taxon>
        <taxon>Bacillota</taxon>
        <taxon>Clostridia</taxon>
        <taxon>Lachnospirales</taxon>
        <taxon>Lachnospiraceae</taxon>
        <taxon>Enterocloster</taxon>
    </lineage>
</organism>
<dbReference type="GO" id="GO:0015233">
    <property type="term" value="F:pantothenate transmembrane transporter activity"/>
    <property type="evidence" value="ECO:0007669"/>
    <property type="project" value="InterPro"/>
</dbReference>
<evidence type="ECO:0000256" key="9">
    <source>
        <dbReference type="SAM" id="Phobius"/>
    </source>
</evidence>
<keyword evidence="3" id="KW-0813">Transport</keyword>
<dbReference type="STRING" id="460384.SAMN05216313_101374"/>
<feature type="transmembrane region" description="Helical" evidence="9">
    <location>
        <begin position="12"/>
        <end position="30"/>
    </location>
</feature>
<feature type="transmembrane region" description="Helical" evidence="9">
    <location>
        <begin position="197"/>
        <end position="217"/>
    </location>
</feature>
<feature type="transmembrane region" description="Helical" evidence="9">
    <location>
        <begin position="379"/>
        <end position="396"/>
    </location>
</feature>
<evidence type="ECO:0000313" key="10">
    <source>
        <dbReference type="EMBL" id="SET02448.1"/>
    </source>
</evidence>
<keyword evidence="11" id="KW-1185">Reference proteome</keyword>
<name>A0A1I0B8H6_9FIRM</name>
<feature type="transmembrane region" description="Helical" evidence="9">
    <location>
        <begin position="245"/>
        <end position="268"/>
    </location>
</feature>
<feature type="transmembrane region" description="Helical" evidence="9">
    <location>
        <begin position="463"/>
        <end position="481"/>
    </location>
</feature>
<comment type="similarity">
    <text evidence="2 8">Belongs to the sodium:solute symporter (SSF) (TC 2.A.21) family.</text>
</comment>
<evidence type="ECO:0000256" key="5">
    <source>
        <dbReference type="ARBA" id="ARBA00022692"/>
    </source>
</evidence>
<feature type="transmembrane region" description="Helical" evidence="9">
    <location>
        <begin position="166"/>
        <end position="185"/>
    </location>
</feature>
<dbReference type="NCBIfam" id="TIGR02119">
    <property type="entry name" value="panF"/>
    <property type="match status" value="1"/>
</dbReference>
<keyword evidence="5 9" id="KW-0812">Transmembrane</keyword>
<dbReference type="NCBIfam" id="TIGR00813">
    <property type="entry name" value="sss"/>
    <property type="match status" value="1"/>
</dbReference>
<dbReference type="AlphaFoldDB" id="A0A1I0B8H6"/>
<feature type="transmembrane region" description="Helical" evidence="9">
    <location>
        <begin position="51"/>
        <end position="71"/>
    </location>
</feature>
<dbReference type="InterPro" id="IPR018212">
    <property type="entry name" value="Na/solute_symporter_CS"/>
</dbReference>
<evidence type="ECO:0000256" key="7">
    <source>
        <dbReference type="ARBA" id="ARBA00023136"/>
    </source>
</evidence>
<accession>A0A1I0B8H6</accession>